<organism evidence="2 3">
    <name type="scientific">Bacillus anthracis</name>
    <name type="common">anthrax bacterium</name>
    <dbReference type="NCBI Taxonomy" id="1392"/>
    <lineage>
        <taxon>Bacteria</taxon>
        <taxon>Bacillati</taxon>
        <taxon>Bacillota</taxon>
        <taxon>Bacilli</taxon>
        <taxon>Bacillales</taxon>
        <taxon>Bacillaceae</taxon>
        <taxon>Bacillus</taxon>
        <taxon>Bacillus cereus group</taxon>
    </lineage>
</organism>
<name>A0A4Y1W3F4_BACAN</name>
<keyword evidence="3" id="KW-1185">Reference proteome</keyword>
<reference evidence="2 3" key="1">
    <citation type="journal article" date="2009" name="J. Bacteriol.">
        <title>The complete genome sequence of Bacillus anthracis Ames 'Ancestor'.</title>
        <authorList>
            <person name="Ravel J."/>
            <person name="Jiang L."/>
            <person name="Stanley S.T."/>
            <person name="Wilson M.R."/>
            <person name="Decker R.S."/>
            <person name="Read T.D."/>
            <person name="Worsham P."/>
            <person name="Keim P.S."/>
            <person name="Salzberg S.L."/>
            <person name="Fraser-Liggett C.M."/>
            <person name="Rasko D.A."/>
        </authorList>
    </citation>
    <scope>NUCLEOTIDE SEQUENCE [LARGE SCALE GENOMIC DNA]</scope>
    <source>
        <strain evidence="3">Ames ancestor</strain>
    </source>
</reference>
<keyword evidence="1" id="KW-0732">Signal</keyword>
<dbReference type="KEGG" id="bar:GBAA_1701"/>
<evidence type="ECO:0000313" key="3">
    <source>
        <dbReference type="Proteomes" id="UP000000594"/>
    </source>
</evidence>
<accession>Q6KUJ4</accession>
<gene>
    <name evidence="2" type="ordered locus">GBAA_1701</name>
</gene>
<dbReference type="EMBL" id="AE017334">
    <property type="protein sequence ID" value="AAT30814.1"/>
    <property type="molecule type" value="Genomic_DNA"/>
</dbReference>
<dbReference type="GeneID" id="45021656"/>
<proteinExistence type="predicted"/>
<protein>
    <submittedName>
        <fullName evidence="2">Uncharacterized protein</fullName>
    </submittedName>
</protein>
<feature type="signal peptide" evidence="1">
    <location>
        <begin position="1"/>
        <end position="31"/>
    </location>
</feature>
<dbReference type="RefSeq" id="WP_000676859.1">
    <property type="nucleotide sequence ID" value="NZ_AP014833.1"/>
</dbReference>
<evidence type="ECO:0000256" key="1">
    <source>
        <dbReference type="SAM" id="SignalP"/>
    </source>
</evidence>
<dbReference type="OrthoDB" id="1489161at2"/>
<evidence type="ECO:0000313" key="2">
    <source>
        <dbReference type="EMBL" id="AAT30814.1"/>
    </source>
</evidence>
<accession>A0A4Y1W3F4</accession>
<dbReference type="Proteomes" id="UP000000594">
    <property type="component" value="Chromosome"/>
</dbReference>
<dbReference type="KEGG" id="banh:HYU01_08575"/>
<accession>Q81SF5</accession>
<accession>E9QZS5</accession>
<dbReference type="AlphaFoldDB" id="A0A4Y1W3F4"/>
<feature type="chain" id="PRO_5030105382" evidence="1">
    <location>
        <begin position="32"/>
        <end position="225"/>
    </location>
</feature>
<dbReference type="PATRIC" id="fig|1392.230.peg.1660"/>
<sequence length="225" mass="23538">MKGKNSKFLASVCVSSALMVSTVYPSVNAMAAEVAIVKTKAVTVDAITVANNEKEAEDTIKVTGLVTGDIVKVYDAASKGKELGTTKVAENATDATITGKDLLAVAGGTVYVSVQSKDQLESPRTAKKYDTQVSLAPAVKNIVILNNDDADDIVRVTGLESGDVVKVYGEATGGEVIEKATVQGNKTAVNVKIPQLGIEAGKVYVTVTKPNKDESKRVGKDYIAE</sequence>